<protein>
    <recommendedName>
        <fullName evidence="3">Glycosyltransferase 2-like domain-containing protein</fullName>
    </recommendedName>
</protein>
<organism evidence="1 2">
    <name type="scientific">Prosthecodimorpha hirschii</name>
    <dbReference type="NCBI Taxonomy" id="665126"/>
    <lineage>
        <taxon>Bacteria</taxon>
        <taxon>Pseudomonadati</taxon>
        <taxon>Pseudomonadota</taxon>
        <taxon>Alphaproteobacteria</taxon>
        <taxon>Hyphomicrobiales</taxon>
        <taxon>Ancalomicrobiaceae</taxon>
        <taxon>Prosthecodimorpha</taxon>
    </lineage>
</organism>
<name>A0A0N8GFJ8_9HYPH</name>
<gene>
    <name evidence="1" type="ORF">ABB55_21745</name>
</gene>
<dbReference type="AlphaFoldDB" id="A0A0N8GFJ8"/>
<keyword evidence="2" id="KW-1185">Reference proteome</keyword>
<dbReference type="Proteomes" id="UP000048984">
    <property type="component" value="Unassembled WGS sequence"/>
</dbReference>
<comment type="caution">
    <text evidence="1">The sequence shown here is derived from an EMBL/GenBank/DDBJ whole genome shotgun (WGS) entry which is preliminary data.</text>
</comment>
<proteinExistence type="predicted"/>
<dbReference type="InterPro" id="IPR029044">
    <property type="entry name" value="Nucleotide-diphossugar_trans"/>
</dbReference>
<evidence type="ECO:0000313" key="1">
    <source>
        <dbReference type="EMBL" id="KPL54521.1"/>
    </source>
</evidence>
<accession>A0A0N8GFJ8</accession>
<reference evidence="1 2" key="2">
    <citation type="submission" date="2015-10" db="EMBL/GenBank/DDBJ databases">
        <title>Draft Genome Sequence of Prosthecomicrobium hirschii ATCC 27832.</title>
        <authorList>
            <person name="Daniel J."/>
            <person name="Givan S.A."/>
            <person name="Brun Y.V."/>
            <person name="Brown P.J."/>
        </authorList>
    </citation>
    <scope>NUCLEOTIDE SEQUENCE [LARGE SCALE GENOMIC DNA]</scope>
    <source>
        <strain evidence="1 2">16</strain>
    </source>
</reference>
<dbReference type="Gene3D" id="3.90.550.10">
    <property type="entry name" value="Spore Coat Polysaccharide Biosynthesis Protein SpsA, Chain A"/>
    <property type="match status" value="1"/>
</dbReference>
<evidence type="ECO:0008006" key="3">
    <source>
        <dbReference type="Google" id="ProtNLM"/>
    </source>
</evidence>
<dbReference type="Pfam" id="PF13704">
    <property type="entry name" value="Glyco_tranf_2_4"/>
    <property type="match status" value="1"/>
</dbReference>
<dbReference type="EMBL" id="LJYW01000001">
    <property type="protein sequence ID" value="KPL54521.1"/>
    <property type="molecule type" value="Genomic_DNA"/>
</dbReference>
<dbReference type="STRING" id="665126.ABB55_21745"/>
<sequence>MTESSVVSALAILCARNERDHALRTIRLLIESRIDVVLIDHESTDGTRAAAADLLGRGLLSIEHLPWRGSFSLTDQLRMKAELGRQAPHDWIVHVDADEWLCSPHPGQSLLEGISAADAAGANAINFDEFVFVPTDQQSFDARTCHEAMLQYYFFQPSYPRLMRAWKRDAGLDNQTRGGHKLTGAALNLHGQDFILRHYIVLSALHAQEKYLGRRFSEEDWLKGWHRSRAQFRPEDLQLPPAAELHRLPHWTSKDFIKTAPRKTHFWSWTKA</sequence>
<evidence type="ECO:0000313" key="2">
    <source>
        <dbReference type="Proteomes" id="UP000048984"/>
    </source>
</evidence>
<reference evidence="1 2" key="1">
    <citation type="submission" date="2015-09" db="EMBL/GenBank/DDBJ databases">
        <authorList>
            <consortium name="Swine Surveillance"/>
        </authorList>
    </citation>
    <scope>NUCLEOTIDE SEQUENCE [LARGE SCALE GENOMIC DNA]</scope>
    <source>
        <strain evidence="1 2">16</strain>
    </source>
</reference>
<dbReference type="SUPFAM" id="SSF53448">
    <property type="entry name" value="Nucleotide-diphospho-sugar transferases"/>
    <property type="match status" value="1"/>
</dbReference>